<evidence type="ECO:0000313" key="2">
    <source>
        <dbReference type="Proteomes" id="UP000054321"/>
    </source>
</evidence>
<reference evidence="1 2" key="1">
    <citation type="submission" date="2014-04" db="EMBL/GenBank/DDBJ databases">
        <authorList>
            <consortium name="DOE Joint Genome Institute"/>
            <person name="Kuo A."/>
            <person name="Martino E."/>
            <person name="Perotto S."/>
            <person name="Kohler A."/>
            <person name="Nagy L.G."/>
            <person name="Floudas D."/>
            <person name="Copeland A."/>
            <person name="Barry K.W."/>
            <person name="Cichocki N."/>
            <person name="Veneault-Fourrey C."/>
            <person name="LaButti K."/>
            <person name="Lindquist E.A."/>
            <person name="Lipzen A."/>
            <person name="Lundell T."/>
            <person name="Morin E."/>
            <person name="Murat C."/>
            <person name="Sun H."/>
            <person name="Tunlid A."/>
            <person name="Henrissat B."/>
            <person name="Grigoriev I.V."/>
            <person name="Hibbett D.S."/>
            <person name="Martin F."/>
            <person name="Nordberg H.P."/>
            <person name="Cantor M.N."/>
            <person name="Hua S.X."/>
        </authorList>
    </citation>
    <scope>NUCLEOTIDE SEQUENCE [LARGE SCALE GENOMIC DNA]</scope>
    <source>
        <strain evidence="1 2">Zn</strain>
    </source>
</reference>
<dbReference type="Proteomes" id="UP000054321">
    <property type="component" value="Unassembled WGS sequence"/>
</dbReference>
<name>A0A0C3I033_OIDMZ</name>
<keyword evidence="2" id="KW-1185">Reference proteome</keyword>
<protein>
    <submittedName>
        <fullName evidence="1">Uncharacterized protein</fullName>
    </submittedName>
</protein>
<gene>
    <name evidence="1" type="ORF">OIDMADRAFT_16338</name>
</gene>
<dbReference type="HOGENOM" id="CLU_2469669_0_0_1"/>
<evidence type="ECO:0000313" key="1">
    <source>
        <dbReference type="EMBL" id="KIN07807.1"/>
    </source>
</evidence>
<dbReference type="AlphaFoldDB" id="A0A0C3I033"/>
<proteinExistence type="predicted"/>
<accession>A0A0C3I033</accession>
<dbReference type="InParanoid" id="A0A0C3I033"/>
<dbReference type="EMBL" id="KN832870">
    <property type="protein sequence ID" value="KIN07807.1"/>
    <property type="molecule type" value="Genomic_DNA"/>
</dbReference>
<organism evidence="1 2">
    <name type="scientific">Oidiodendron maius (strain Zn)</name>
    <dbReference type="NCBI Taxonomy" id="913774"/>
    <lineage>
        <taxon>Eukaryota</taxon>
        <taxon>Fungi</taxon>
        <taxon>Dikarya</taxon>
        <taxon>Ascomycota</taxon>
        <taxon>Pezizomycotina</taxon>
        <taxon>Leotiomycetes</taxon>
        <taxon>Leotiomycetes incertae sedis</taxon>
        <taxon>Myxotrichaceae</taxon>
        <taxon>Oidiodendron</taxon>
    </lineage>
</organism>
<reference evidence="2" key="2">
    <citation type="submission" date="2015-01" db="EMBL/GenBank/DDBJ databases">
        <title>Evolutionary Origins and Diversification of the Mycorrhizal Mutualists.</title>
        <authorList>
            <consortium name="DOE Joint Genome Institute"/>
            <consortium name="Mycorrhizal Genomics Consortium"/>
            <person name="Kohler A."/>
            <person name="Kuo A."/>
            <person name="Nagy L.G."/>
            <person name="Floudas D."/>
            <person name="Copeland A."/>
            <person name="Barry K.W."/>
            <person name="Cichocki N."/>
            <person name="Veneault-Fourrey C."/>
            <person name="LaButti K."/>
            <person name="Lindquist E.A."/>
            <person name="Lipzen A."/>
            <person name="Lundell T."/>
            <person name="Morin E."/>
            <person name="Murat C."/>
            <person name="Riley R."/>
            <person name="Ohm R."/>
            <person name="Sun H."/>
            <person name="Tunlid A."/>
            <person name="Henrissat B."/>
            <person name="Grigoriev I.V."/>
            <person name="Hibbett D.S."/>
            <person name="Martin F."/>
        </authorList>
    </citation>
    <scope>NUCLEOTIDE SEQUENCE [LARGE SCALE GENOMIC DNA]</scope>
    <source>
        <strain evidence="2">Zn</strain>
    </source>
</reference>
<sequence>MADTAVYIQRPLVLVSILNSPFSASPHGMVLKTPVNTQCLELQEWLNARFCCRHSKPEGNLLCCRHSSFIILLQTLDEAKNEVQKKNG</sequence>